<gene>
    <name evidence="3" type="ORF">BN4615_P2439</name>
</gene>
<protein>
    <submittedName>
        <fullName evidence="3">Uncharacterized protein</fullName>
    </submittedName>
</protein>
<evidence type="ECO:0000256" key="1">
    <source>
        <dbReference type="SAM" id="Phobius"/>
    </source>
</evidence>
<keyword evidence="2" id="KW-0732">Signal</keyword>
<dbReference type="AlphaFoldDB" id="A0A1M4E299"/>
<feature type="chain" id="PRO_5009905277" evidence="2">
    <location>
        <begin position="27"/>
        <end position="175"/>
    </location>
</feature>
<keyword evidence="1" id="KW-0472">Membrane</keyword>
<organism evidence="3">
    <name type="scientific">Nonomuraea gerenzanensis</name>
    <dbReference type="NCBI Taxonomy" id="93944"/>
    <lineage>
        <taxon>Bacteria</taxon>
        <taxon>Bacillati</taxon>
        <taxon>Actinomycetota</taxon>
        <taxon>Actinomycetes</taxon>
        <taxon>Streptosporangiales</taxon>
        <taxon>Streptosporangiaceae</taxon>
        <taxon>Nonomuraea</taxon>
    </lineage>
</organism>
<feature type="signal peptide" evidence="2">
    <location>
        <begin position="1"/>
        <end position="26"/>
    </location>
</feature>
<dbReference type="RefSeq" id="WP_225272165.1">
    <property type="nucleotide sequence ID" value="NZ_CP084058.1"/>
</dbReference>
<evidence type="ECO:0000313" key="3">
    <source>
        <dbReference type="EMBL" id="SBO92925.1"/>
    </source>
</evidence>
<feature type="transmembrane region" description="Helical" evidence="1">
    <location>
        <begin position="146"/>
        <end position="166"/>
    </location>
</feature>
<accession>A0A1M4E299</accession>
<reference evidence="3" key="1">
    <citation type="submission" date="2016-04" db="EMBL/GenBank/DDBJ databases">
        <authorList>
            <person name="Evans L.H."/>
            <person name="Alamgir A."/>
            <person name="Owens N."/>
            <person name="Weber N.D."/>
            <person name="Virtaneva K."/>
            <person name="Barbian K."/>
            <person name="Babar A."/>
            <person name="Rosenke K."/>
        </authorList>
    </citation>
    <scope>NUCLEOTIDE SEQUENCE</scope>
    <source>
        <strain evidence="3">Nono1</strain>
    </source>
</reference>
<name>A0A1M4E299_9ACTN</name>
<keyword evidence="1" id="KW-1133">Transmembrane helix</keyword>
<proteinExistence type="predicted"/>
<keyword evidence="1" id="KW-0812">Transmembrane</keyword>
<sequence>MRTRIRLLLAALPVGAIALLPSASDARPTDWPWPQHDVGDPFTMTVDDVACRSGRVPVRLHNQTRQLARFDLKADGTSVASGSIPARKTIVRHVPVGKGSGAEIEAYSVGDDTPETLIDSSHVENDCPWGHRRHGHLPYTGPPADLMGKLATAGGLVVVGGILWWYGSIWPRSSP</sequence>
<evidence type="ECO:0000256" key="2">
    <source>
        <dbReference type="SAM" id="SignalP"/>
    </source>
</evidence>
<dbReference type="EMBL" id="LT559118">
    <property type="protein sequence ID" value="SBO92925.1"/>
    <property type="molecule type" value="Genomic_DNA"/>
</dbReference>